<protein>
    <submittedName>
        <fullName evidence="2">3-oxoadipate enol-lactonase</fullName>
    </submittedName>
</protein>
<dbReference type="AlphaFoldDB" id="A0A8H5XB25"/>
<dbReference type="Pfam" id="PF00561">
    <property type="entry name" value="Abhydrolase_1"/>
    <property type="match status" value="1"/>
</dbReference>
<evidence type="ECO:0000313" key="2">
    <source>
        <dbReference type="EMBL" id="KAF5690766.1"/>
    </source>
</evidence>
<dbReference type="PANTHER" id="PTHR43433:SF5">
    <property type="entry name" value="AB HYDROLASE-1 DOMAIN-CONTAINING PROTEIN"/>
    <property type="match status" value="1"/>
</dbReference>
<proteinExistence type="predicted"/>
<dbReference type="PRINTS" id="PR00111">
    <property type="entry name" value="ABHYDROLASE"/>
</dbReference>
<evidence type="ECO:0000313" key="3">
    <source>
        <dbReference type="Proteomes" id="UP000532311"/>
    </source>
</evidence>
<name>A0A8H5XB25_9HYPO</name>
<gene>
    <name evidence="2" type="ORF">FGLOB1_14631</name>
</gene>
<accession>A0A8H5XB25</accession>
<comment type="caution">
    <text evidence="2">The sequence shown here is derived from an EMBL/GenBank/DDBJ whole genome shotgun (WGS) entry which is preliminary data.</text>
</comment>
<sequence>MASNSQSQHLQIRPHVKLHCVVQGHVEGPVILFSNSLSTNLHSWDSFVERLSSQPRFSQYCIVRYDHRGHGESPVETDEPCNFDLLAEDVALLLDHLQIARLNTFVGVSMGAATAAYFAARYPERVERTVIADVLTHGPLNCSPDPFEQRILLANTDGGRPLMEETLPRWFPNPQFLEKRPDVRLSIGNQILSTPVRGFTNAVRALQKFDLRPLLPKLKGSQVLIIVGELDGALTTTMRQLSDTVPGSKYVLIKGAGHLPFIDGEDQFLQAISDLMKQESV</sequence>
<dbReference type="InterPro" id="IPR029058">
    <property type="entry name" value="AB_hydrolase_fold"/>
</dbReference>
<reference evidence="2 3" key="1">
    <citation type="submission" date="2020-05" db="EMBL/GenBank/DDBJ databases">
        <title>Identification and distribution of gene clusters putatively required for synthesis of sphingolipid metabolism inhibitors in phylogenetically diverse species of the filamentous fungus Fusarium.</title>
        <authorList>
            <person name="Kim H.-S."/>
            <person name="Busman M."/>
            <person name="Brown D.W."/>
            <person name="Divon H."/>
            <person name="Uhlig S."/>
            <person name="Proctor R.H."/>
        </authorList>
    </citation>
    <scope>NUCLEOTIDE SEQUENCE [LARGE SCALE GENOMIC DNA]</scope>
    <source>
        <strain evidence="2 3">NRRL 26131</strain>
    </source>
</reference>
<dbReference type="InterPro" id="IPR050471">
    <property type="entry name" value="AB_hydrolase"/>
</dbReference>
<evidence type="ECO:0000259" key="1">
    <source>
        <dbReference type="Pfam" id="PF00561"/>
    </source>
</evidence>
<dbReference type="Gene3D" id="3.40.50.1820">
    <property type="entry name" value="alpha/beta hydrolase"/>
    <property type="match status" value="1"/>
</dbReference>
<keyword evidence="3" id="KW-1185">Reference proteome</keyword>
<dbReference type="Proteomes" id="UP000532311">
    <property type="component" value="Unassembled WGS sequence"/>
</dbReference>
<dbReference type="EMBL" id="JAAQPF010001257">
    <property type="protein sequence ID" value="KAF5690766.1"/>
    <property type="molecule type" value="Genomic_DNA"/>
</dbReference>
<dbReference type="SUPFAM" id="SSF53474">
    <property type="entry name" value="alpha/beta-Hydrolases"/>
    <property type="match status" value="1"/>
</dbReference>
<dbReference type="InterPro" id="IPR000073">
    <property type="entry name" value="AB_hydrolase_1"/>
</dbReference>
<feature type="domain" description="AB hydrolase-1" evidence="1">
    <location>
        <begin position="29"/>
        <end position="264"/>
    </location>
</feature>
<organism evidence="2 3">
    <name type="scientific">Fusarium globosum</name>
    <dbReference type="NCBI Taxonomy" id="78864"/>
    <lineage>
        <taxon>Eukaryota</taxon>
        <taxon>Fungi</taxon>
        <taxon>Dikarya</taxon>
        <taxon>Ascomycota</taxon>
        <taxon>Pezizomycotina</taxon>
        <taxon>Sordariomycetes</taxon>
        <taxon>Hypocreomycetidae</taxon>
        <taxon>Hypocreales</taxon>
        <taxon>Nectriaceae</taxon>
        <taxon>Fusarium</taxon>
        <taxon>Fusarium fujikuroi species complex</taxon>
    </lineage>
</organism>
<dbReference type="PANTHER" id="PTHR43433">
    <property type="entry name" value="HYDROLASE, ALPHA/BETA FOLD FAMILY PROTEIN"/>
    <property type="match status" value="1"/>
</dbReference>